<dbReference type="GO" id="GO:0000271">
    <property type="term" value="P:polysaccharide biosynthetic process"/>
    <property type="evidence" value="ECO:0007669"/>
    <property type="project" value="InterPro"/>
</dbReference>
<dbReference type="InterPro" id="IPR007267">
    <property type="entry name" value="GtrA_DPMS_TM"/>
</dbReference>
<feature type="domain" description="GtrA/DPMS transmembrane" evidence="6">
    <location>
        <begin position="31"/>
        <end position="144"/>
    </location>
</feature>
<sequence length="145" mass="14902">MAGHAVRVAWAGLDFEAAESDAVLEPAAVLRFGILGTLSFLVDAGVLMVSLDLGAVAARGIALPAATMTTWLVNRGLSLPPHPPAAPNLLRYVGASGPGAALNFIVYAALVALPFNGMDVHPLAALAVSSLAALKLSYLGSRRFR</sequence>
<reference evidence="7 8" key="1">
    <citation type="journal article" date="2014" name="Int. J. Syst. Evol. Microbiol.">
        <title>Ramlibacter solisilvae sp. nov., isolated from forest soil, and emended description of the genus Ramlibacter.</title>
        <authorList>
            <person name="Lee H.J."/>
            <person name="Lee S.H."/>
            <person name="Lee S.S."/>
            <person name="Lee J.S."/>
            <person name="Kim Y."/>
            <person name="Kim S.C."/>
            <person name="Jeon C.O."/>
        </authorList>
    </citation>
    <scope>NUCLEOTIDE SEQUENCE [LARGE SCALE GENOMIC DNA]</scope>
    <source>
        <strain evidence="7 8">5-10</strain>
    </source>
</reference>
<evidence type="ECO:0000256" key="4">
    <source>
        <dbReference type="ARBA" id="ARBA00023136"/>
    </source>
</evidence>
<organism evidence="7 8">
    <name type="scientific">Ramlibacter tataouinensis</name>
    <dbReference type="NCBI Taxonomy" id="94132"/>
    <lineage>
        <taxon>Bacteria</taxon>
        <taxon>Pseudomonadati</taxon>
        <taxon>Pseudomonadota</taxon>
        <taxon>Betaproteobacteria</taxon>
        <taxon>Burkholderiales</taxon>
        <taxon>Comamonadaceae</taxon>
        <taxon>Ramlibacter</taxon>
    </lineage>
</organism>
<feature type="transmembrane region" description="Helical" evidence="5">
    <location>
        <begin position="29"/>
        <end position="51"/>
    </location>
</feature>
<feature type="transmembrane region" description="Helical" evidence="5">
    <location>
        <begin position="89"/>
        <end position="114"/>
    </location>
</feature>
<protein>
    <recommendedName>
        <fullName evidence="6">GtrA/DPMS transmembrane domain-containing protein</fullName>
    </recommendedName>
</protein>
<gene>
    <name evidence="7" type="ORF">UC35_03810</name>
</gene>
<evidence type="ECO:0000256" key="2">
    <source>
        <dbReference type="ARBA" id="ARBA00022692"/>
    </source>
</evidence>
<dbReference type="GO" id="GO:0016020">
    <property type="term" value="C:membrane"/>
    <property type="evidence" value="ECO:0007669"/>
    <property type="project" value="UniProtKB-SubCell"/>
</dbReference>
<comment type="subcellular location">
    <subcellularLocation>
        <location evidence="1">Membrane</location>
        <topology evidence="1">Multi-pass membrane protein</topology>
    </subcellularLocation>
</comment>
<name>A0A127JQ58_9BURK</name>
<evidence type="ECO:0000256" key="5">
    <source>
        <dbReference type="SAM" id="Phobius"/>
    </source>
</evidence>
<keyword evidence="8" id="KW-1185">Reference proteome</keyword>
<keyword evidence="3 5" id="KW-1133">Transmembrane helix</keyword>
<accession>A0A127JQ58</accession>
<feature type="transmembrane region" description="Helical" evidence="5">
    <location>
        <begin position="57"/>
        <end position="77"/>
    </location>
</feature>
<proteinExistence type="predicted"/>
<dbReference type="AlphaFoldDB" id="A0A127JQ58"/>
<dbReference type="Proteomes" id="UP000070433">
    <property type="component" value="Chromosome"/>
</dbReference>
<evidence type="ECO:0000313" key="8">
    <source>
        <dbReference type="Proteomes" id="UP000070433"/>
    </source>
</evidence>
<evidence type="ECO:0000256" key="3">
    <source>
        <dbReference type="ARBA" id="ARBA00022989"/>
    </source>
</evidence>
<feature type="transmembrane region" description="Helical" evidence="5">
    <location>
        <begin position="120"/>
        <end position="139"/>
    </location>
</feature>
<keyword evidence="4 5" id="KW-0472">Membrane</keyword>
<keyword evidence="2 5" id="KW-0812">Transmembrane</keyword>
<evidence type="ECO:0000256" key="1">
    <source>
        <dbReference type="ARBA" id="ARBA00004141"/>
    </source>
</evidence>
<evidence type="ECO:0000313" key="7">
    <source>
        <dbReference type="EMBL" id="AMO22174.1"/>
    </source>
</evidence>
<evidence type="ECO:0000259" key="6">
    <source>
        <dbReference type="Pfam" id="PF04138"/>
    </source>
</evidence>
<dbReference type="Pfam" id="PF04138">
    <property type="entry name" value="GtrA_DPMS_TM"/>
    <property type="match status" value="1"/>
</dbReference>
<dbReference type="EMBL" id="CP010951">
    <property type="protein sequence ID" value="AMO22174.1"/>
    <property type="molecule type" value="Genomic_DNA"/>
</dbReference>